<proteinExistence type="predicted"/>
<dbReference type="Gene3D" id="2.40.70.10">
    <property type="entry name" value="Acid Proteases"/>
    <property type="match status" value="1"/>
</dbReference>
<keyword evidence="2" id="KW-1133">Transmembrane helix</keyword>
<dbReference type="EMBL" id="JABEYC010000558">
    <property type="protein sequence ID" value="KAF4976241.1"/>
    <property type="molecule type" value="Genomic_DNA"/>
</dbReference>
<protein>
    <recommendedName>
        <fullName evidence="5">Peptidase A1 domain-containing protein</fullName>
    </recommendedName>
</protein>
<name>A0A8H4UGP0_9HYPO</name>
<organism evidence="3 4">
    <name type="scientific">Fusarium zealandicum</name>
    <dbReference type="NCBI Taxonomy" id="1053134"/>
    <lineage>
        <taxon>Eukaryota</taxon>
        <taxon>Fungi</taxon>
        <taxon>Dikarya</taxon>
        <taxon>Ascomycota</taxon>
        <taxon>Pezizomycotina</taxon>
        <taxon>Sordariomycetes</taxon>
        <taxon>Hypocreomycetidae</taxon>
        <taxon>Hypocreales</taxon>
        <taxon>Nectriaceae</taxon>
        <taxon>Fusarium</taxon>
        <taxon>Fusarium staphyleae species complex</taxon>
    </lineage>
</organism>
<keyword evidence="2" id="KW-0472">Membrane</keyword>
<feature type="compositionally biased region" description="Polar residues" evidence="1">
    <location>
        <begin position="376"/>
        <end position="386"/>
    </location>
</feature>
<accession>A0A8H4UGP0</accession>
<dbReference type="Proteomes" id="UP000635477">
    <property type="component" value="Unassembled WGS sequence"/>
</dbReference>
<sequence length="496" mass="53985">MACHSCEVRCASPCDTTPLSLPIRDVQVDPQIDDSFMRGIPATVGTPAHDIVLLPWAIRRGGLYDETGSNSFQKASGIADAGGATSEVSFQGSEAGIKKLVSTSLAGTDTINLQGSSAVKDFPIGIPRLKWDAGYTLLHPLGLGSNSTYLNALRNAGQISSRVWSIFWGRMWIKDSIDGSLVIGGYDEEKVTGRNYTAPLIYDDYTGSPGCWTGMKVTVSDIKVNFRDGSDKSIFPSNTALPCCIVPQRQLLLEAPDSYVSRFEQVTGFNHTETSYGLHWSARLFDADKVFDGDMTFHLDSGLQVRPQVRELLINGVGPQPATLGRYFLTSAYLMVNHDAGTFTLWQANPSKKEKLVRVFDEETAHKCGDDASGVVQPSATTTSAEEQWATPSQRPQESSSPSAAVIGGAVTGAVVGVVLVVLGVLFLWRRRRNADSSNQVIHVEARTNDDKSGYPFYYTPQEMPGTRPLPQEMQGQSHFVYEMDGNMPYPGYGGR</sequence>
<evidence type="ECO:0000256" key="1">
    <source>
        <dbReference type="SAM" id="MobiDB-lite"/>
    </source>
</evidence>
<reference evidence="3" key="1">
    <citation type="journal article" date="2020" name="BMC Genomics">
        <title>Correction to: Identification and distribution of gene clusters required for synthesis of sphingolipid metabolism inhibitors in diverse species of the filamentous fungus Fusarium.</title>
        <authorList>
            <person name="Kim H.S."/>
            <person name="Lohmar J.M."/>
            <person name="Busman M."/>
            <person name="Brown D.W."/>
            <person name="Naumann T.A."/>
            <person name="Divon H.H."/>
            <person name="Lysoe E."/>
            <person name="Uhlig S."/>
            <person name="Proctor R.H."/>
        </authorList>
    </citation>
    <scope>NUCLEOTIDE SEQUENCE</scope>
    <source>
        <strain evidence="3">NRRL 22465</strain>
    </source>
</reference>
<dbReference type="AlphaFoldDB" id="A0A8H4UGP0"/>
<gene>
    <name evidence="3" type="ORF">FZEAL_7063</name>
</gene>
<evidence type="ECO:0000256" key="2">
    <source>
        <dbReference type="SAM" id="Phobius"/>
    </source>
</evidence>
<evidence type="ECO:0000313" key="3">
    <source>
        <dbReference type="EMBL" id="KAF4976241.1"/>
    </source>
</evidence>
<dbReference type="SUPFAM" id="SSF50630">
    <property type="entry name" value="Acid proteases"/>
    <property type="match status" value="1"/>
</dbReference>
<dbReference type="InterPro" id="IPR021109">
    <property type="entry name" value="Peptidase_aspartic_dom_sf"/>
</dbReference>
<evidence type="ECO:0008006" key="5">
    <source>
        <dbReference type="Google" id="ProtNLM"/>
    </source>
</evidence>
<feature type="compositionally biased region" description="Low complexity" evidence="1">
    <location>
        <begin position="392"/>
        <end position="404"/>
    </location>
</feature>
<feature type="transmembrane region" description="Helical" evidence="2">
    <location>
        <begin position="404"/>
        <end position="429"/>
    </location>
</feature>
<reference evidence="3" key="2">
    <citation type="submission" date="2020-05" db="EMBL/GenBank/DDBJ databases">
        <authorList>
            <person name="Kim H.-S."/>
            <person name="Proctor R.H."/>
            <person name="Brown D.W."/>
        </authorList>
    </citation>
    <scope>NUCLEOTIDE SEQUENCE</scope>
    <source>
        <strain evidence="3">NRRL 22465</strain>
    </source>
</reference>
<feature type="region of interest" description="Disordered" evidence="1">
    <location>
        <begin position="368"/>
        <end position="404"/>
    </location>
</feature>
<keyword evidence="2" id="KW-0812">Transmembrane</keyword>
<comment type="caution">
    <text evidence="3">The sequence shown here is derived from an EMBL/GenBank/DDBJ whole genome shotgun (WGS) entry which is preliminary data.</text>
</comment>
<evidence type="ECO:0000313" key="4">
    <source>
        <dbReference type="Proteomes" id="UP000635477"/>
    </source>
</evidence>
<keyword evidence="4" id="KW-1185">Reference proteome</keyword>
<dbReference type="OrthoDB" id="5361565at2759"/>